<evidence type="ECO:0000313" key="2">
    <source>
        <dbReference type="Proteomes" id="UP000838756"/>
    </source>
</evidence>
<dbReference type="AlphaFoldDB" id="A0A8S4S9Q7"/>
<accession>A0A8S4S9Q7</accession>
<sequence length="66" mass="6927">MVGPSSAPGTNRATLGRACKQHVASGSIDLRRRPEACTKSHKFETQQCGLAAERSMVVLLATGSVT</sequence>
<dbReference type="EMBL" id="CAKXAJ010026005">
    <property type="protein sequence ID" value="CAH2250285.1"/>
    <property type="molecule type" value="Genomic_DNA"/>
</dbReference>
<comment type="caution">
    <text evidence="1">The sequence shown here is derived from an EMBL/GenBank/DDBJ whole genome shotgun (WGS) entry which is preliminary data.</text>
</comment>
<dbReference type="Proteomes" id="UP000838756">
    <property type="component" value="Unassembled WGS sequence"/>
</dbReference>
<evidence type="ECO:0000313" key="1">
    <source>
        <dbReference type="EMBL" id="CAH2250285.1"/>
    </source>
</evidence>
<protein>
    <submittedName>
        <fullName evidence="1">Jg3663 protein</fullName>
    </submittedName>
</protein>
<organism evidence="1 2">
    <name type="scientific">Pararge aegeria aegeria</name>
    <dbReference type="NCBI Taxonomy" id="348720"/>
    <lineage>
        <taxon>Eukaryota</taxon>
        <taxon>Metazoa</taxon>
        <taxon>Ecdysozoa</taxon>
        <taxon>Arthropoda</taxon>
        <taxon>Hexapoda</taxon>
        <taxon>Insecta</taxon>
        <taxon>Pterygota</taxon>
        <taxon>Neoptera</taxon>
        <taxon>Endopterygota</taxon>
        <taxon>Lepidoptera</taxon>
        <taxon>Glossata</taxon>
        <taxon>Ditrysia</taxon>
        <taxon>Papilionoidea</taxon>
        <taxon>Nymphalidae</taxon>
        <taxon>Satyrinae</taxon>
        <taxon>Satyrini</taxon>
        <taxon>Parargina</taxon>
        <taxon>Pararge</taxon>
    </lineage>
</organism>
<gene>
    <name evidence="1" type="primary">jg3663</name>
    <name evidence="1" type="ORF">PAEG_LOCUS22051</name>
</gene>
<proteinExistence type="predicted"/>
<reference evidence="1" key="1">
    <citation type="submission" date="2022-03" db="EMBL/GenBank/DDBJ databases">
        <authorList>
            <person name="Lindestad O."/>
        </authorList>
    </citation>
    <scope>NUCLEOTIDE SEQUENCE</scope>
</reference>
<keyword evidence="2" id="KW-1185">Reference proteome</keyword>
<name>A0A8S4S9Q7_9NEOP</name>